<gene>
    <name evidence="1" type="ORF">Vadar_001707</name>
</gene>
<protein>
    <submittedName>
        <fullName evidence="1">Uncharacterized protein</fullName>
    </submittedName>
</protein>
<reference evidence="1 2" key="1">
    <citation type="journal article" date="2021" name="Hortic Res">
        <title>High-quality reference genome and annotation aids understanding of berry development for evergreen blueberry (Vaccinium darrowii).</title>
        <authorList>
            <person name="Yu J."/>
            <person name="Hulse-Kemp A.M."/>
            <person name="Babiker E."/>
            <person name="Staton M."/>
        </authorList>
    </citation>
    <scope>NUCLEOTIDE SEQUENCE [LARGE SCALE GENOMIC DNA]</scope>
    <source>
        <strain evidence="2">cv. NJ 8807/NJ 8810</strain>
        <tissue evidence="1">Young leaf</tissue>
    </source>
</reference>
<keyword evidence="2" id="KW-1185">Reference proteome</keyword>
<sequence>MNQMQGKLPPLGLVPPSLLPLPLPSVLRGVHHSPNFEADHVTSSTRESNLTGYQILEVVTLRIPLMASTDSFFAIAGHRYPPKTSEATLTEQDCCPMQFCRKALVIIRA</sequence>
<proteinExistence type="predicted"/>
<comment type="caution">
    <text evidence="1">The sequence shown here is derived from an EMBL/GenBank/DDBJ whole genome shotgun (WGS) entry which is preliminary data.</text>
</comment>
<dbReference type="EMBL" id="CM037155">
    <property type="protein sequence ID" value="KAH7845413.1"/>
    <property type="molecule type" value="Genomic_DNA"/>
</dbReference>
<organism evidence="1 2">
    <name type="scientific">Vaccinium darrowii</name>
    <dbReference type="NCBI Taxonomy" id="229202"/>
    <lineage>
        <taxon>Eukaryota</taxon>
        <taxon>Viridiplantae</taxon>
        <taxon>Streptophyta</taxon>
        <taxon>Embryophyta</taxon>
        <taxon>Tracheophyta</taxon>
        <taxon>Spermatophyta</taxon>
        <taxon>Magnoliopsida</taxon>
        <taxon>eudicotyledons</taxon>
        <taxon>Gunneridae</taxon>
        <taxon>Pentapetalae</taxon>
        <taxon>asterids</taxon>
        <taxon>Ericales</taxon>
        <taxon>Ericaceae</taxon>
        <taxon>Vaccinioideae</taxon>
        <taxon>Vaccinieae</taxon>
        <taxon>Vaccinium</taxon>
    </lineage>
</organism>
<dbReference type="Proteomes" id="UP000828048">
    <property type="component" value="Chromosome 5"/>
</dbReference>
<accession>A0ACB7XXA4</accession>
<evidence type="ECO:0000313" key="2">
    <source>
        <dbReference type="Proteomes" id="UP000828048"/>
    </source>
</evidence>
<name>A0ACB7XXA4_9ERIC</name>
<evidence type="ECO:0000313" key="1">
    <source>
        <dbReference type="EMBL" id="KAH7845413.1"/>
    </source>
</evidence>